<evidence type="ECO:0000313" key="3">
    <source>
        <dbReference type="Proteomes" id="UP000250079"/>
    </source>
</evidence>
<organism evidence="2 3">
    <name type="scientific">Granulosicoccus antarcticus IMCC3135</name>
    <dbReference type="NCBI Taxonomy" id="1192854"/>
    <lineage>
        <taxon>Bacteria</taxon>
        <taxon>Pseudomonadati</taxon>
        <taxon>Pseudomonadota</taxon>
        <taxon>Gammaproteobacteria</taxon>
        <taxon>Chromatiales</taxon>
        <taxon>Granulosicoccaceae</taxon>
        <taxon>Granulosicoccus</taxon>
    </lineage>
</organism>
<proteinExistence type="predicted"/>
<feature type="signal peptide" evidence="1">
    <location>
        <begin position="1"/>
        <end position="32"/>
    </location>
</feature>
<accession>A0A2Z2NZR5</accession>
<evidence type="ECO:0000256" key="1">
    <source>
        <dbReference type="SAM" id="SignalP"/>
    </source>
</evidence>
<dbReference type="EMBL" id="CP018632">
    <property type="protein sequence ID" value="ASJ76779.1"/>
    <property type="molecule type" value="Genomic_DNA"/>
</dbReference>
<dbReference type="AlphaFoldDB" id="A0A2Z2NZR5"/>
<keyword evidence="1" id="KW-0732">Signal</keyword>
<gene>
    <name evidence="2" type="ORF">IMCC3135_33690</name>
</gene>
<dbReference type="KEGG" id="gai:IMCC3135_33690"/>
<evidence type="ECO:0000313" key="2">
    <source>
        <dbReference type="EMBL" id="ASJ76779.1"/>
    </source>
</evidence>
<protein>
    <submittedName>
        <fullName evidence="2">Uncharacterized protein</fullName>
    </submittedName>
</protein>
<keyword evidence="3" id="KW-1185">Reference proteome</keyword>
<dbReference type="Proteomes" id="UP000250079">
    <property type="component" value="Chromosome"/>
</dbReference>
<name>A0A2Z2NZR5_9GAMM</name>
<sequence>MRHLNNRNKVWLTMVAAGLTTLIPVAWGTAGAEESKPPVSQLTTDSDNVAATTDADSAGVKQLEEKQQDEATRL</sequence>
<reference evidence="2 3" key="1">
    <citation type="submission" date="2016-12" db="EMBL/GenBank/DDBJ databases">
        <authorList>
            <person name="Song W.-J."/>
            <person name="Kurnit D.M."/>
        </authorList>
    </citation>
    <scope>NUCLEOTIDE SEQUENCE [LARGE SCALE GENOMIC DNA]</scope>
    <source>
        <strain evidence="2 3">IMCC3135</strain>
    </source>
</reference>
<feature type="chain" id="PRO_5016439325" evidence="1">
    <location>
        <begin position="33"/>
        <end position="74"/>
    </location>
</feature>